<evidence type="ECO:0000256" key="3">
    <source>
        <dbReference type="ARBA" id="ARBA00023295"/>
    </source>
</evidence>
<gene>
    <name evidence="5" type="ORF">QYF49_23925</name>
</gene>
<comment type="similarity">
    <text evidence="1">Belongs to the glycosyl hydrolase 39 family.</text>
</comment>
<dbReference type="InterPro" id="IPR017853">
    <property type="entry name" value="GH"/>
</dbReference>
<dbReference type="Proteomes" id="UP001168694">
    <property type="component" value="Unassembled WGS sequence"/>
</dbReference>
<proteinExistence type="inferred from homology"/>
<name>A0ABT8EDN3_9BACL</name>
<evidence type="ECO:0000256" key="2">
    <source>
        <dbReference type="ARBA" id="ARBA00022801"/>
    </source>
</evidence>
<sequence>MADINIDLKPDGRRIKPLHGVNNGPVCYGALIDVTDYYKKLEVPMVRLHDPNWPHPREVDIHTIFPDFNKDPSDPANYDFSKTDEYIQTVLHTGAGIVYRLGESIEHTEKKYYVHPPKDYDQWAQICIGIIRHYNEGWADGFHYGIEHWEIWNEPDYGTRMWSGTDEDYYQFYEVVSVKIKERFPHVKVGGYAAAVATSDYFEGFLAWCEKKKLPLDFFSWHIYTDDPLKVQEHAIHVRKQLDAHGYKRSEVYLNEWNFFDGDWETIWLKGSERKRRDLFTKGKGAIGSSFSLSVLLLLQDCPVQMANYYDAQPTALFCGLFDAHGVPQKTYYAFEAFSELSRHPLRIKTDIAPSVSGLYCCGGKDNDGNMVILISNYNGENREYSIDFNGGANRSMQVLAVDEIHNLELIHQTKVSKSMKLAIGANSALMLKMAVKHEGTHVGMRGRLE</sequence>
<keyword evidence="6" id="KW-1185">Reference proteome</keyword>
<evidence type="ECO:0000313" key="6">
    <source>
        <dbReference type="Proteomes" id="UP001168694"/>
    </source>
</evidence>
<evidence type="ECO:0000259" key="4">
    <source>
        <dbReference type="Pfam" id="PF01229"/>
    </source>
</evidence>
<dbReference type="InterPro" id="IPR051923">
    <property type="entry name" value="Glycosyl_Hydrolase_39"/>
</dbReference>
<keyword evidence="2" id="KW-0378">Hydrolase</keyword>
<feature type="domain" description="Glycosyl hydrolases family 39 N-terminal catalytic" evidence="4">
    <location>
        <begin position="68"/>
        <end position="234"/>
    </location>
</feature>
<accession>A0ABT8EDN3</accession>
<dbReference type="EMBL" id="JAUHLN010000009">
    <property type="protein sequence ID" value="MDN4075995.1"/>
    <property type="molecule type" value="Genomic_DNA"/>
</dbReference>
<organism evidence="5 6">
    <name type="scientific">Fictibacillus terranigra</name>
    <dbReference type="NCBI Taxonomy" id="3058424"/>
    <lineage>
        <taxon>Bacteria</taxon>
        <taxon>Bacillati</taxon>
        <taxon>Bacillota</taxon>
        <taxon>Bacilli</taxon>
        <taxon>Bacillales</taxon>
        <taxon>Fictibacillaceae</taxon>
        <taxon>Fictibacillus</taxon>
    </lineage>
</organism>
<comment type="caution">
    <text evidence="5">The sequence shown here is derived from an EMBL/GenBank/DDBJ whole genome shotgun (WGS) entry which is preliminary data.</text>
</comment>
<dbReference type="InterPro" id="IPR049166">
    <property type="entry name" value="GH39_cat"/>
</dbReference>
<dbReference type="Gene3D" id="3.20.20.80">
    <property type="entry name" value="Glycosidases"/>
    <property type="match status" value="1"/>
</dbReference>
<dbReference type="PANTHER" id="PTHR12631">
    <property type="entry name" value="ALPHA-L-IDURONIDASE"/>
    <property type="match status" value="1"/>
</dbReference>
<dbReference type="PANTHER" id="PTHR12631:SF10">
    <property type="entry name" value="BETA-XYLOSIDASE-LIKE PROTEIN-RELATED"/>
    <property type="match status" value="1"/>
</dbReference>
<evidence type="ECO:0000313" key="5">
    <source>
        <dbReference type="EMBL" id="MDN4075995.1"/>
    </source>
</evidence>
<reference evidence="5" key="1">
    <citation type="submission" date="2023-06" db="EMBL/GenBank/DDBJ databases">
        <title>Draft Genome Sequences of Representative Paenibacillus Polymyxa, Bacillus cereus, Fictibacillus sp., and Brevibacillus agri Strains Isolated from Amazonian Dark Earth.</title>
        <authorList>
            <person name="Pellegrinetti T.A."/>
            <person name="Cunha I.C.M."/>
            <person name="Chaves M.G."/>
            <person name="Freitas A.S."/>
            <person name="Silva A.V.R."/>
            <person name="Tsai S.M."/>
            <person name="Mendes L.W."/>
        </authorList>
    </citation>
    <scope>NUCLEOTIDE SEQUENCE</scope>
    <source>
        <strain evidence="5">CENA-BCM004</strain>
    </source>
</reference>
<dbReference type="RefSeq" id="WP_290402106.1">
    <property type="nucleotide sequence ID" value="NZ_JAUHLN010000009.1"/>
</dbReference>
<evidence type="ECO:0000256" key="1">
    <source>
        <dbReference type="ARBA" id="ARBA00008875"/>
    </source>
</evidence>
<dbReference type="Pfam" id="PF01229">
    <property type="entry name" value="Glyco_hydro_39"/>
    <property type="match status" value="1"/>
</dbReference>
<protein>
    <recommendedName>
        <fullName evidence="4">Glycosyl hydrolases family 39 N-terminal catalytic domain-containing protein</fullName>
    </recommendedName>
</protein>
<dbReference type="SUPFAM" id="SSF51445">
    <property type="entry name" value="(Trans)glycosidases"/>
    <property type="match status" value="1"/>
</dbReference>
<keyword evidence="3" id="KW-0326">Glycosidase</keyword>